<reference evidence="2" key="1">
    <citation type="submission" date="2023-06" db="EMBL/GenBank/DDBJ databases">
        <title>Genome-scale phylogeny and comparative genomics of the fungal order Sordariales.</title>
        <authorList>
            <consortium name="Lawrence Berkeley National Laboratory"/>
            <person name="Hensen N."/>
            <person name="Bonometti L."/>
            <person name="Westerberg I."/>
            <person name="Brannstrom I.O."/>
            <person name="Guillou S."/>
            <person name="Cros-Aarteil S."/>
            <person name="Calhoun S."/>
            <person name="Haridas S."/>
            <person name="Kuo A."/>
            <person name="Mondo S."/>
            <person name="Pangilinan J."/>
            <person name="Riley R."/>
            <person name="LaButti K."/>
            <person name="Andreopoulos B."/>
            <person name="Lipzen A."/>
            <person name="Chen C."/>
            <person name="Yanf M."/>
            <person name="Daum C."/>
            <person name="Ng V."/>
            <person name="Clum A."/>
            <person name="Steindorff A."/>
            <person name="Ohm R."/>
            <person name="Martin F."/>
            <person name="Silar P."/>
            <person name="Natvig D."/>
            <person name="Lalanne C."/>
            <person name="Gautier V."/>
            <person name="Ament-velasquez S.L."/>
            <person name="Kruys A."/>
            <person name="Hutchinson M.I."/>
            <person name="Powell A.J."/>
            <person name="Barry K."/>
            <person name="Miller A.N."/>
            <person name="Grigoriev I.V."/>
            <person name="Debuchy R."/>
            <person name="Gladieux P."/>
            <person name="Thoren M.H."/>
            <person name="Johannesson H."/>
        </authorList>
    </citation>
    <scope>NUCLEOTIDE SEQUENCE</scope>
    <source>
        <strain evidence="2">SMH3187-1</strain>
    </source>
</reference>
<keyword evidence="3" id="KW-1185">Reference proteome</keyword>
<proteinExistence type="predicted"/>
<evidence type="ECO:0000256" key="1">
    <source>
        <dbReference type="SAM" id="MobiDB-lite"/>
    </source>
</evidence>
<sequence length="416" mass="42919">MAASTSAQQLDLIQKIYHETLVEAGKAIRAAGRDGDLASIQESVVSNPRIPSCTVAFNSALDKLELEIIKAREVLGRDLEKLRASRRPPPPEPELAAPAAMMVADLGPANMAMGPSPSNPPAGPFPPVQNLARPVKQESKPVAPFPEMGGFDLTVSPVVSHTPSPKTVAKGALPKKSPRPAPAAGAVGKAPNAPPRKETKVPLPPTARPMPAPTSTSQARAPARPAPMQSVTPIPIPVPPTQVPPPARAPVAPVQTPVPIPTPGLAPPPAPAQTPAPVASMAPTGPENIFTDMTFSLAPPTAEAQTGSNTHLGEIDLTALGNGDLGNLGMNGFPGAAGAGAGNGAPDADMDLGELDNHETAMADAKLFDMGPSLMDNMEVDYDLGGDNGDNSNFNDMYFNDDNMTSGEFDTTYFGI</sequence>
<feature type="compositionally biased region" description="Low complexity" evidence="1">
    <location>
        <begin position="213"/>
        <end position="233"/>
    </location>
</feature>
<accession>A0AA40F8N5</accession>
<dbReference type="EMBL" id="JAUKUD010000001">
    <property type="protein sequence ID" value="KAK0753116.1"/>
    <property type="molecule type" value="Genomic_DNA"/>
</dbReference>
<feature type="compositionally biased region" description="Pro residues" evidence="1">
    <location>
        <begin position="234"/>
        <end position="248"/>
    </location>
</feature>
<gene>
    <name evidence="2" type="ORF">B0T18DRAFT_423734</name>
</gene>
<dbReference type="AlphaFoldDB" id="A0AA40F8N5"/>
<evidence type="ECO:0000313" key="2">
    <source>
        <dbReference type="EMBL" id="KAK0753116.1"/>
    </source>
</evidence>
<feature type="compositionally biased region" description="Pro residues" evidence="1">
    <location>
        <begin position="202"/>
        <end position="212"/>
    </location>
</feature>
<evidence type="ECO:0000313" key="3">
    <source>
        <dbReference type="Proteomes" id="UP001172155"/>
    </source>
</evidence>
<protein>
    <submittedName>
        <fullName evidence="2">Uncharacterized protein</fullName>
    </submittedName>
</protein>
<comment type="caution">
    <text evidence="2">The sequence shown here is derived from an EMBL/GenBank/DDBJ whole genome shotgun (WGS) entry which is preliminary data.</text>
</comment>
<name>A0AA40F8N5_9PEZI</name>
<organism evidence="2 3">
    <name type="scientific">Schizothecium vesticola</name>
    <dbReference type="NCBI Taxonomy" id="314040"/>
    <lineage>
        <taxon>Eukaryota</taxon>
        <taxon>Fungi</taxon>
        <taxon>Dikarya</taxon>
        <taxon>Ascomycota</taxon>
        <taxon>Pezizomycotina</taxon>
        <taxon>Sordariomycetes</taxon>
        <taxon>Sordariomycetidae</taxon>
        <taxon>Sordariales</taxon>
        <taxon>Schizotheciaceae</taxon>
        <taxon>Schizothecium</taxon>
    </lineage>
</organism>
<feature type="compositionally biased region" description="Low complexity" evidence="1">
    <location>
        <begin position="182"/>
        <end position="191"/>
    </location>
</feature>
<feature type="compositionally biased region" description="Pro residues" evidence="1">
    <location>
        <begin position="256"/>
        <end position="274"/>
    </location>
</feature>
<feature type="region of interest" description="Disordered" evidence="1">
    <location>
        <begin position="112"/>
        <end position="278"/>
    </location>
</feature>
<dbReference type="Proteomes" id="UP001172155">
    <property type="component" value="Unassembled WGS sequence"/>
</dbReference>
<feature type="compositionally biased region" description="Pro residues" evidence="1">
    <location>
        <begin position="117"/>
        <end position="127"/>
    </location>
</feature>